<proteinExistence type="predicted"/>
<keyword evidence="3" id="KW-1185">Reference proteome</keyword>
<dbReference type="Proteomes" id="UP000053593">
    <property type="component" value="Unassembled WGS sequence"/>
</dbReference>
<dbReference type="OrthoDB" id="2909378at2759"/>
<name>A0A0D0BCY4_9AGAR</name>
<dbReference type="AlphaFoldDB" id="A0A0D0BCY4"/>
<sequence>MRFNIQKPLLVLSLMLVVSWALPHVVRVVKQYPDAKWILQEYEHTLTPADKNALKKKLTGVQLGSLFSEDGLNNNGLYTFKAPYKGHPADSIILKTLKAANDEACGEVKALGVRNQLVDSGMFKVKNKEEPVIIMKKVSGGPLMHEPAYKATKDHDAKDKMKQEAIDLMCQKVAHEVQTHGILHHDNRIENIHVMMSGNKVVGVEPTDYGTFELFTADKSTPIDVIVAFCKKHWTPVDWFVQADFE</sequence>
<dbReference type="EMBL" id="KN834844">
    <property type="protein sequence ID" value="KIK52351.1"/>
    <property type="molecule type" value="Genomic_DNA"/>
</dbReference>
<gene>
    <name evidence="2" type="ORF">GYMLUDRAFT_77865</name>
</gene>
<protein>
    <submittedName>
        <fullName evidence="2">Unplaced genomic scaffold GYMLUscaffold_96, whole genome shotgun sequence</fullName>
    </submittedName>
</protein>
<evidence type="ECO:0000256" key="1">
    <source>
        <dbReference type="SAM" id="SignalP"/>
    </source>
</evidence>
<feature type="chain" id="PRO_5002207684" evidence="1">
    <location>
        <begin position="22"/>
        <end position="246"/>
    </location>
</feature>
<feature type="signal peptide" evidence="1">
    <location>
        <begin position="1"/>
        <end position="21"/>
    </location>
</feature>
<organism evidence="2 3">
    <name type="scientific">Collybiopsis luxurians FD-317 M1</name>
    <dbReference type="NCBI Taxonomy" id="944289"/>
    <lineage>
        <taxon>Eukaryota</taxon>
        <taxon>Fungi</taxon>
        <taxon>Dikarya</taxon>
        <taxon>Basidiomycota</taxon>
        <taxon>Agaricomycotina</taxon>
        <taxon>Agaricomycetes</taxon>
        <taxon>Agaricomycetidae</taxon>
        <taxon>Agaricales</taxon>
        <taxon>Marasmiineae</taxon>
        <taxon>Omphalotaceae</taxon>
        <taxon>Collybiopsis</taxon>
        <taxon>Collybiopsis luxurians</taxon>
    </lineage>
</organism>
<dbReference type="HOGENOM" id="CLU_1170759_0_0_1"/>
<accession>A0A0D0BCY4</accession>
<evidence type="ECO:0000313" key="3">
    <source>
        <dbReference type="Proteomes" id="UP000053593"/>
    </source>
</evidence>
<keyword evidence="1" id="KW-0732">Signal</keyword>
<reference evidence="2 3" key="1">
    <citation type="submission" date="2014-04" db="EMBL/GenBank/DDBJ databases">
        <title>Evolutionary Origins and Diversification of the Mycorrhizal Mutualists.</title>
        <authorList>
            <consortium name="DOE Joint Genome Institute"/>
            <consortium name="Mycorrhizal Genomics Consortium"/>
            <person name="Kohler A."/>
            <person name="Kuo A."/>
            <person name="Nagy L.G."/>
            <person name="Floudas D."/>
            <person name="Copeland A."/>
            <person name="Barry K.W."/>
            <person name="Cichocki N."/>
            <person name="Veneault-Fourrey C."/>
            <person name="LaButti K."/>
            <person name="Lindquist E.A."/>
            <person name="Lipzen A."/>
            <person name="Lundell T."/>
            <person name="Morin E."/>
            <person name="Murat C."/>
            <person name="Riley R."/>
            <person name="Ohm R."/>
            <person name="Sun H."/>
            <person name="Tunlid A."/>
            <person name="Henrissat B."/>
            <person name="Grigoriev I.V."/>
            <person name="Hibbett D.S."/>
            <person name="Martin F."/>
        </authorList>
    </citation>
    <scope>NUCLEOTIDE SEQUENCE [LARGE SCALE GENOMIC DNA]</scope>
    <source>
        <strain evidence="2 3">FD-317 M1</strain>
    </source>
</reference>
<evidence type="ECO:0000313" key="2">
    <source>
        <dbReference type="EMBL" id="KIK52351.1"/>
    </source>
</evidence>